<protein>
    <submittedName>
        <fullName evidence="2">Uncharacterized protein</fullName>
    </submittedName>
</protein>
<feature type="transmembrane region" description="Helical" evidence="1">
    <location>
        <begin position="25"/>
        <end position="46"/>
    </location>
</feature>
<reference evidence="2 3" key="2">
    <citation type="submission" date="2007-01" db="EMBL/GenBank/DDBJ databases">
        <title>Sequencing of the draft genome and assembly of Thermosinus carboxydivorans Nor1.</title>
        <authorList>
            <consortium name="US DOE Joint Genome Institute (JGI-PGF)"/>
            <person name="Copeland A."/>
            <person name="Lucas S."/>
            <person name="Lapidus A."/>
            <person name="Barry K."/>
            <person name="Glavina del Rio T."/>
            <person name="Dalin E."/>
            <person name="Tice H."/>
            <person name="Bruce D."/>
            <person name="Pitluck S."/>
            <person name="Richardson P."/>
        </authorList>
    </citation>
    <scope>NUCLEOTIDE SEQUENCE [LARGE SCALE GENOMIC DNA]</scope>
    <source>
        <strain evidence="2 3">Nor1</strain>
    </source>
</reference>
<comment type="caution">
    <text evidence="2">The sequence shown here is derived from an EMBL/GenBank/DDBJ whole genome shotgun (WGS) entry which is preliminary data.</text>
</comment>
<gene>
    <name evidence="2" type="ORF">TcarDRAFT_1952</name>
</gene>
<name>A1HPG8_9FIRM</name>
<accession>A1HPG8</accession>
<evidence type="ECO:0000256" key="1">
    <source>
        <dbReference type="SAM" id="Phobius"/>
    </source>
</evidence>
<feature type="transmembrane region" description="Helical" evidence="1">
    <location>
        <begin position="52"/>
        <end position="71"/>
    </location>
</feature>
<reference evidence="2 3" key="1">
    <citation type="submission" date="2007-01" db="EMBL/GenBank/DDBJ databases">
        <title>Annotation of the draft genome assembly of Thermosinus carboxydivorans Nor1.</title>
        <authorList>
            <consortium name="US DOE Joint Genome Institute (JGI-ORNL)"/>
            <person name="Larimer F."/>
            <person name="Land M."/>
            <person name="Hauser L."/>
        </authorList>
    </citation>
    <scope>NUCLEOTIDE SEQUENCE [LARGE SCALE GENOMIC DNA]</scope>
    <source>
        <strain evidence="2 3">Nor1</strain>
    </source>
</reference>
<dbReference type="Proteomes" id="UP000005139">
    <property type="component" value="Unassembled WGS sequence"/>
</dbReference>
<evidence type="ECO:0000313" key="3">
    <source>
        <dbReference type="Proteomes" id="UP000005139"/>
    </source>
</evidence>
<keyword evidence="1" id="KW-0812">Transmembrane</keyword>
<sequence precursor="true">MVLCNNNPSARCGGMRVFEEKTSRFGSLISLITLSALLILFSAALPEFLASTAGRLFVVVWALTAIIMFVAHARRIAPQRRPYMAYLATGRKDVRTRRQERFARAMRG</sequence>
<dbReference type="AlphaFoldDB" id="A1HPG8"/>
<organism evidence="2 3">
    <name type="scientific">Thermosinus carboxydivorans Nor1</name>
    <dbReference type="NCBI Taxonomy" id="401526"/>
    <lineage>
        <taxon>Bacteria</taxon>
        <taxon>Bacillati</taxon>
        <taxon>Bacillota</taxon>
        <taxon>Negativicutes</taxon>
        <taxon>Selenomonadales</taxon>
        <taxon>Sporomusaceae</taxon>
        <taxon>Thermosinus</taxon>
    </lineage>
</organism>
<keyword evidence="1" id="KW-0472">Membrane</keyword>
<keyword evidence="1" id="KW-1133">Transmembrane helix</keyword>
<proteinExistence type="predicted"/>
<dbReference type="eggNOG" id="ENOG5033EFS">
    <property type="taxonomic scope" value="Bacteria"/>
</dbReference>
<keyword evidence="3" id="KW-1185">Reference proteome</keyword>
<dbReference type="EMBL" id="AAWL01000005">
    <property type="protein sequence ID" value="EAX48074.1"/>
    <property type="molecule type" value="Genomic_DNA"/>
</dbReference>
<evidence type="ECO:0000313" key="2">
    <source>
        <dbReference type="EMBL" id="EAX48074.1"/>
    </source>
</evidence>